<name>A0A7W7LAM2_STRNE</name>
<comment type="caution">
    <text evidence="2">The sequence shown here is derived from an EMBL/GenBank/DDBJ whole genome shotgun (WGS) entry which is preliminary data.</text>
</comment>
<sequence length="57" mass="6017">MRNSRQRIHDLIVFVAVLATGIVLVCLGVAPESLATVAIALSGLYASWRGGRPGPRS</sequence>
<evidence type="ECO:0000256" key="1">
    <source>
        <dbReference type="SAM" id="Phobius"/>
    </source>
</evidence>
<accession>A0A7W7LAM2</accession>
<dbReference type="RefSeq" id="WP_184733816.1">
    <property type="nucleotide sequence ID" value="NZ_BMRW01000005.1"/>
</dbReference>
<organism evidence="2 3">
    <name type="scientific">Streptomyces netropsis</name>
    <name type="common">Streptoverticillium netropsis</name>
    <dbReference type="NCBI Taxonomy" id="55404"/>
    <lineage>
        <taxon>Bacteria</taxon>
        <taxon>Bacillati</taxon>
        <taxon>Actinomycetota</taxon>
        <taxon>Actinomycetes</taxon>
        <taxon>Kitasatosporales</taxon>
        <taxon>Streptomycetaceae</taxon>
        <taxon>Streptomyces</taxon>
    </lineage>
</organism>
<evidence type="ECO:0000313" key="3">
    <source>
        <dbReference type="Proteomes" id="UP000556436"/>
    </source>
</evidence>
<keyword evidence="1" id="KW-0812">Transmembrane</keyword>
<proteinExistence type="predicted"/>
<feature type="transmembrane region" description="Helical" evidence="1">
    <location>
        <begin position="12"/>
        <end position="45"/>
    </location>
</feature>
<protein>
    <submittedName>
        <fullName evidence="2">Uncharacterized protein</fullName>
    </submittedName>
</protein>
<gene>
    <name evidence="2" type="ORF">FHS38_002763</name>
</gene>
<keyword evidence="1" id="KW-1133">Transmembrane helix</keyword>
<keyword evidence="1" id="KW-0472">Membrane</keyword>
<keyword evidence="3" id="KW-1185">Reference proteome</keyword>
<dbReference type="Proteomes" id="UP000556436">
    <property type="component" value="Unassembled WGS sequence"/>
</dbReference>
<dbReference type="EMBL" id="JACHJG010000005">
    <property type="protein sequence ID" value="MBB4886718.1"/>
    <property type="molecule type" value="Genomic_DNA"/>
</dbReference>
<dbReference type="AlphaFoldDB" id="A0A7W7LAM2"/>
<evidence type="ECO:0000313" key="2">
    <source>
        <dbReference type="EMBL" id="MBB4886718.1"/>
    </source>
</evidence>
<reference evidence="2 3" key="1">
    <citation type="submission" date="2020-08" db="EMBL/GenBank/DDBJ databases">
        <title>Genomic Encyclopedia of Type Strains, Phase III (KMG-III): the genomes of soil and plant-associated and newly described type strains.</title>
        <authorList>
            <person name="Whitman W."/>
        </authorList>
    </citation>
    <scope>NUCLEOTIDE SEQUENCE [LARGE SCALE GENOMIC DNA]</scope>
    <source>
        <strain evidence="2 3">CECT 3265</strain>
    </source>
</reference>